<evidence type="ECO:0000313" key="3">
    <source>
        <dbReference type="Proteomes" id="UP000824056"/>
    </source>
</evidence>
<dbReference type="AlphaFoldDB" id="A0A9D2FQV2"/>
<dbReference type="Proteomes" id="UP000824056">
    <property type="component" value="Unassembled WGS sequence"/>
</dbReference>
<feature type="domain" description="Phage-Barnase-EndoU-ColicinE5/D-RelE like nuclease 2" evidence="1">
    <location>
        <begin position="12"/>
        <end position="119"/>
    </location>
</feature>
<dbReference type="InterPro" id="IPR041110">
    <property type="entry name" value="PBECR2"/>
</dbReference>
<proteinExistence type="predicted"/>
<comment type="caution">
    <text evidence="2">The sequence shown here is derived from an EMBL/GenBank/DDBJ whole genome shotgun (WGS) entry which is preliminary data.</text>
</comment>
<sequence length="134" mass="15805">MDKIRFLGRITNEAIEKEFGKIQTNEIIVTNEREEHIKIRHPEDYELFNKYGAETVHNPDTIIRDGKNKGTIFMIKKLPETNLNVVVRIALETDEKGLKNSVMTFYRIRERNLRKMIKKNSILLGKDSVLYKKE</sequence>
<gene>
    <name evidence="2" type="ORF">H9809_07125</name>
</gene>
<dbReference type="Pfam" id="PF18810">
    <property type="entry name" value="PBECR2"/>
    <property type="match status" value="1"/>
</dbReference>
<organism evidence="2 3">
    <name type="scientific">Candidatus Blautia pullicola</name>
    <dbReference type="NCBI Taxonomy" id="2838498"/>
    <lineage>
        <taxon>Bacteria</taxon>
        <taxon>Bacillati</taxon>
        <taxon>Bacillota</taxon>
        <taxon>Clostridia</taxon>
        <taxon>Lachnospirales</taxon>
        <taxon>Lachnospiraceae</taxon>
        <taxon>Blautia</taxon>
    </lineage>
</organism>
<dbReference type="EMBL" id="DXBG01000169">
    <property type="protein sequence ID" value="HIZ65654.1"/>
    <property type="molecule type" value="Genomic_DNA"/>
</dbReference>
<protein>
    <recommendedName>
        <fullName evidence="1">Phage-Barnase-EndoU-ColicinE5/D-RelE like nuclease 2 domain-containing protein</fullName>
    </recommendedName>
</protein>
<accession>A0A9D2FQV2</accession>
<reference evidence="2" key="2">
    <citation type="submission" date="2021-04" db="EMBL/GenBank/DDBJ databases">
        <authorList>
            <person name="Gilroy R."/>
        </authorList>
    </citation>
    <scope>NUCLEOTIDE SEQUENCE</scope>
    <source>
        <strain evidence="2">1068</strain>
    </source>
</reference>
<reference evidence="2" key="1">
    <citation type="journal article" date="2021" name="PeerJ">
        <title>Extensive microbial diversity within the chicken gut microbiome revealed by metagenomics and culture.</title>
        <authorList>
            <person name="Gilroy R."/>
            <person name="Ravi A."/>
            <person name="Getino M."/>
            <person name="Pursley I."/>
            <person name="Horton D.L."/>
            <person name="Alikhan N.F."/>
            <person name="Baker D."/>
            <person name="Gharbi K."/>
            <person name="Hall N."/>
            <person name="Watson M."/>
            <person name="Adriaenssens E.M."/>
            <person name="Foster-Nyarko E."/>
            <person name="Jarju S."/>
            <person name="Secka A."/>
            <person name="Antonio M."/>
            <person name="Oren A."/>
            <person name="Chaudhuri R.R."/>
            <person name="La Ragione R."/>
            <person name="Hildebrand F."/>
            <person name="Pallen M.J."/>
        </authorList>
    </citation>
    <scope>NUCLEOTIDE SEQUENCE</scope>
    <source>
        <strain evidence="2">1068</strain>
    </source>
</reference>
<name>A0A9D2FQV2_9FIRM</name>
<evidence type="ECO:0000313" key="2">
    <source>
        <dbReference type="EMBL" id="HIZ65654.1"/>
    </source>
</evidence>
<evidence type="ECO:0000259" key="1">
    <source>
        <dbReference type="Pfam" id="PF18810"/>
    </source>
</evidence>